<gene>
    <name evidence="1" type="ORF">GALL_195510</name>
</gene>
<organism evidence="1">
    <name type="scientific">mine drainage metagenome</name>
    <dbReference type="NCBI Taxonomy" id="410659"/>
    <lineage>
        <taxon>unclassified sequences</taxon>
        <taxon>metagenomes</taxon>
        <taxon>ecological metagenomes</taxon>
    </lineage>
</organism>
<accession>A0A1J5RRZ9</accession>
<protein>
    <submittedName>
        <fullName evidence="1">Uncharacterized protein</fullName>
    </submittedName>
</protein>
<proteinExistence type="predicted"/>
<name>A0A1J5RRZ9_9ZZZZ</name>
<dbReference type="AlphaFoldDB" id="A0A1J5RRZ9"/>
<reference evidence="1" key="1">
    <citation type="submission" date="2016-10" db="EMBL/GenBank/DDBJ databases">
        <title>Sequence of Gallionella enrichment culture.</title>
        <authorList>
            <person name="Poehlein A."/>
            <person name="Muehling M."/>
            <person name="Daniel R."/>
        </authorList>
    </citation>
    <scope>NUCLEOTIDE SEQUENCE</scope>
</reference>
<dbReference type="EMBL" id="MLJW01000119">
    <property type="protein sequence ID" value="OIQ98426.1"/>
    <property type="molecule type" value="Genomic_DNA"/>
</dbReference>
<comment type="caution">
    <text evidence="1">The sequence shown here is derived from an EMBL/GenBank/DDBJ whole genome shotgun (WGS) entry which is preliminary data.</text>
</comment>
<evidence type="ECO:0000313" key="1">
    <source>
        <dbReference type="EMBL" id="OIQ98426.1"/>
    </source>
</evidence>
<sequence length="98" mass="10688">MVKDDFSALDFLSMGEFGVDLSGPARKRRFRLKKSGRRDGAVHAFGGLLPLLGRGAAKAAKDAAAKPAPRQLRGWPVSLSWPEAEVRQIPDWSDISLD</sequence>